<dbReference type="InterPro" id="IPR042778">
    <property type="entry name" value="ZCWPW1/ZCWPW2"/>
</dbReference>
<dbReference type="Gene3D" id="2.30.30.140">
    <property type="match status" value="1"/>
</dbReference>
<dbReference type="CDD" id="cd20146">
    <property type="entry name" value="PWWP_ZCWPW2"/>
    <property type="match status" value="1"/>
</dbReference>
<proteinExistence type="predicted"/>
<reference evidence="1" key="1">
    <citation type="journal article" date="2023" name="Science">
        <title>Genome structures resolve the early diversification of teleost fishes.</title>
        <authorList>
            <person name="Parey E."/>
            <person name="Louis A."/>
            <person name="Montfort J."/>
            <person name="Bouchez O."/>
            <person name="Roques C."/>
            <person name="Iampietro C."/>
            <person name="Lluch J."/>
            <person name="Castinel A."/>
            <person name="Donnadieu C."/>
            <person name="Desvignes T."/>
            <person name="Floi Bucao C."/>
            <person name="Jouanno E."/>
            <person name="Wen M."/>
            <person name="Mejri S."/>
            <person name="Dirks R."/>
            <person name="Jansen H."/>
            <person name="Henkel C."/>
            <person name="Chen W.J."/>
            <person name="Zahm M."/>
            <person name="Cabau C."/>
            <person name="Klopp C."/>
            <person name="Thompson A.W."/>
            <person name="Robinson-Rechavi M."/>
            <person name="Braasch I."/>
            <person name="Lecointre G."/>
            <person name="Bobe J."/>
            <person name="Postlethwait J.H."/>
            <person name="Berthelot C."/>
            <person name="Roest Crollius H."/>
            <person name="Guiguen Y."/>
        </authorList>
    </citation>
    <scope>NUCLEOTIDE SEQUENCE</scope>
    <source>
        <strain evidence="1">NC1722</strain>
    </source>
</reference>
<dbReference type="PANTHER" id="PTHR15999:SF6">
    <property type="entry name" value="ZINC FINGER CW-TYPE PWWP DOMAIN PROTEIN 2"/>
    <property type="match status" value="1"/>
</dbReference>
<comment type="caution">
    <text evidence="1">The sequence shown here is derived from an EMBL/GenBank/DDBJ whole genome shotgun (WGS) entry which is preliminary data.</text>
</comment>
<name>A0AAD7WZR8_9TELE</name>
<evidence type="ECO:0000313" key="2">
    <source>
        <dbReference type="Proteomes" id="UP001221898"/>
    </source>
</evidence>
<dbReference type="PANTHER" id="PTHR15999">
    <property type="entry name" value="ZINC FINGER CW-TYPE PWWP DOMAIN PROTEIN 1"/>
    <property type="match status" value="1"/>
</dbReference>
<gene>
    <name evidence="1" type="ORF">AAFF_G00009100</name>
</gene>
<dbReference type="GO" id="GO:0005634">
    <property type="term" value="C:nucleus"/>
    <property type="evidence" value="ECO:0007669"/>
    <property type="project" value="TreeGrafter"/>
</dbReference>
<sequence>MMEEFNLPSLNSEDDDIGDLFDPDRRWRCYMNADAFVSPSWVPQEVHPNMSDLQECRMVFYSQLPVGGLVMVKVGKWPRCLSWLFPCCQMWRSVRWPAVLSPDPVSLEYVKRDSDGDVVKYHVEFLGSPHSQLWASVKSLHLYQNMVMEPNSLRESLRTSYRVALAEAALLQKVTCEERLEQCVFKPQE</sequence>
<accession>A0AAD7WZR8</accession>
<dbReference type="EMBL" id="JAINUG010000010">
    <property type="protein sequence ID" value="KAJ8415212.1"/>
    <property type="molecule type" value="Genomic_DNA"/>
</dbReference>
<keyword evidence="2" id="KW-1185">Reference proteome</keyword>
<dbReference type="Proteomes" id="UP001221898">
    <property type="component" value="Unassembled WGS sequence"/>
</dbReference>
<evidence type="ECO:0000313" key="1">
    <source>
        <dbReference type="EMBL" id="KAJ8415212.1"/>
    </source>
</evidence>
<organism evidence="1 2">
    <name type="scientific">Aldrovandia affinis</name>
    <dbReference type="NCBI Taxonomy" id="143900"/>
    <lineage>
        <taxon>Eukaryota</taxon>
        <taxon>Metazoa</taxon>
        <taxon>Chordata</taxon>
        <taxon>Craniata</taxon>
        <taxon>Vertebrata</taxon>
        <taxon>Euteleostomi</taxon>
        <taxon>Actinopterygii</taxon>
        <taxon>Neopterygii</taxon>
        <taxon>Teleostei</taxon>
        <taxon>Notacanthiformes</taxon>
        <taxon>Halosauridae</taxon>
        <taxon>Aldrovandia</taxon>
    </lineage>
</organism>
<dbReference type="AlphaFoldDB" id="A0AAD7WZR8"/>
<protein>
    <submittedName>
        <fullName evidence="1">Uncharacterized protein</fullName>
    </submittedName>
</protein>
<dbReference type="SUPFAM" id="SSF63748">
    <property type="entry name" value="Tudor/PWWP/MBT"/>
    <property type="match status" value="1"/>
</dbReference>